<name>A0ABM4GSB1_ODOVR</name>
<accession>A0ABM4GSB1</accession>
<evidence type="ECO:0000313" key="2">
    <source>
        <dbReference type="RefSeq" id="XP_070306203.1"/>
    </source>
</evidence>
<sequence>MTSVHAPIAACFPGRSLAQGVRPEGAAGGELDAGNRRQLLGAVAWARVAVFASWVDQLMSKMIWRQRFTVAEERLELWSSVLFPVLWESTQCLPTVVSRNRAMAYGRGSDQQRLQFIRHKKGLGPAILEVVTETSKFKFSYIYPATDSISQLLLETGLDTWLHSGSWNVKVGYACNPTSNHNSRKKLLTIHFFFLLLAQIET</sequence>
<dbReference type="RefSeq" id="XP_070306203.1">
    <property type="nucleotide sequence ID" value="XM_070450102.1"/>
</dbReference>
<dbReference type="GeneID" id="110151266"/>
<gene>
    <name evidence="2" type="primary">LOC110151266</name>
</gene>
<evidence type="ECO:0000313" key="1">
    <source>
        <dbReference type="Proteomes" id="UP001652640"/>
    </source>
</evidence>
<keyword evidence="1" id="KW-1185">Reference proteome</keyword>
<proteinExistence type="predicted"/>
<reference evidence="1" key="1">
    <citation type="journal article" date="2022" name="J. Hered.">
        <title>A De Novo Chromosome-Level Genome Assembly of the White-Tailed Deer, Odocoileus Virginianus.</title>
        <authorList>
            <person name="London E.W."/>
            <person name="Roca A.L."/>
            <person name="Novakofski J.E."/>
            <person name="Mateus-Pinilla N.E."/>
        </authorList>
    </citation>
    <scope>NUCLEOTIDE SEQUENCE [LARGE SCALE GENOMIC DNA]</scope>
</reference>
<reference evidence="2" key="2">
    <citation type="submission" date="2025-08" db="UniProtKB">
        <authorList>
            <consortium name="RefSeq"/>
        </authorList>
    </citation>
    <scope>IDENTIFICATION</scope>
    <source>
        <tissue evidence="2">Tongue muscle</tissue>
    </source>
</reference>
<dbReference type="Proteomes" id="UP001652640">
    <property type="component" value="Chromosome 19"/>
</dbReference>
<protein>
    <submittedName>
        <fullName evidence="2">Uncharacterized protein isoform X5</fullName>
    </submittedName>
</protein>
<organism evidence="1 2">
    <name type="scientific">Odocoileus virginianus</name>
    <name type="common">White-tailed deer</name>
    <dbReference type="NCBI Taxonomy" id="9874"/>
    <lineage>
        <taxon>Eukaryota</taxon>
        <taxon>Metazoa</taxon>
        <taxon>Chordata</taxon>
        <taxon>Craniata</taxon>
        <taxon>Vertebrata</taxon>
        <taxon>Euteleostomi</taxon>
        <taxon>Mammalia</taxon>
        <taxon>Eutheria</taxon>
        <taxon>Laurasiatheria</taxon>
        <taxon>Artiodactyla</taxon>
        <taxon>Ruminantia</taxon>
        <taxon>Pecora</taxon>
        <taxon>Cervidae</taxon>
        <taxon>Odocoileinae</taxon>
        <taxon>Odocoileus</taxon>
    </lineage>
</organism>